<evidence type="ECO:0000256" key="1">
    <source>
        <dbReference type="ARBA" id="ARBA00022630"/>
    </source>
</evidence>
<evidence type="ECO:0000256" key="3">
    <source>
        <dbReference type="ARBA" id="ARBA00023002"/>
    </source>
</evidence>
<dbReference type="PANTHER" id="PTHR42847:SF4">
    <property type="entry name" value="ALKANESULFONATE MONOOXYGENASE-RELATED"/>
    <property type="match status" value="1"/>
</dbReference>
<dbReference type="InterPro" id="IPR019921">
    <property type="entry name" value="Lucif-like_OxRdtase_Rv2161c"/>
</dbReference>
<name>A0ABW1JF43_9ACTN</name>
<proteinExistence type="predicted"/>
<dbReference type="EMBL" id="JBHSRD010000003">
    <property type="protein sequence ID" value="MFC6007492.1"/>
    <property type="molecule type" value="Genomic_DNA"/>
</dbReference>
<keyword evidence="2" id="KW-0288">FMN</keyword>
<evidence type="ECO:0000256" key="2">
    <source>
        <dbReference type="ARBA" id="ARBA00022643"/>
    </source>
</evidence>
<protein>
    <submittedName>
        <fullName evidence="6">TIGR03619 family F420-dependent LLM class oxidoreductase</fullName>
        <ecNumber evidence="6">1.-.-.-</ecNumber>
    </submittedName>
</protein>
<sequence>MPTPRLLLVLSENWTMVGPRDLRRLVQMAADAEQAGIDGVMLSEHVVLGRSAGENGVMGNPREYAAPGNQDPATPWPSSLVLLGAIAQATTALRLVAGAVIAPLRHPLLLANELATLDVLSEGRLVVLPTVSWHRDEYAALGVPFDQRGRILDEQLAALRAAWSPGPATHHGEYFDFDDVWLEPRPWRPQGPTMWFGGQGMHPALLRRIVRYGHGVNPFGPLTQDDLEKVGLAMTAAGRDPGELELVGGIRGRFDSPDGTADLDQALESLPAQLAQGYTTICFKPSMFIDDPDELGPFCRELVRKVEVISS</sequence>
<reference evidence="7" key="1">
    <citation type="journal article" date="2019" name="Int. J. Syst. Evol. Microbiol.">
        <title>The Global Catalogue of Microorganisms (GCM) 10K type strain sequencing project: providing services to taxonomists for standard genome sequencing and annotation.</title>
        <authorList>
            <consortium name="The Broad Institute Genomics Platform"/>
            <consortium name="The Broad Institute Genome Sequencing Center for Infectious Disease"/>
            <person name="Wu L."/>
            <person name="Ma J."/>
        </authorList>
    </citation>
    <scope>NUCLEOTIDE SEQUENCE [LARGE SCALE GENOMIC DNA]</scope>
    <source>
        <strain evidence="7">KACC 14249</strain>
    </source>
</reference>
<dbReference type="Pfam" id="PF00296">
    <property type="entry name" value="Bac_luciferase"/>
    <property type="match status" value="1"/>
</dbReference>
<dbReference type="InterPro" id="IPR011251">
    <property type="entry name" value="Luciferase-like_dom"/>
</dbReference>
<dbReference type="EC" id="1.-.-.-" evidence="6"/>
<evidence type="ECO:0000313" key="6">
    <source>
        <dbReference type="EMBL" id="MFC6007492.1"/>
    </source>
</evidence>
<dbReference type="SUPFAM" id="SSF51679">
    <property type="entry name" value="Bacterial luciferase-like"/>
    <property type="match status" value="1"/>
</dbReference>
<dbReference type="RefSeq" id="WP_345716289.1">
    <property type="nucleotide sequence ID" value="NZ_BAABFP010000004.1"/>
</dbReference>
<dbReference type="NCBIfam" id="TIGR03619">
    <property type="entry name" value="F420_Rv2161c"/>
    <property type="match status" value="1"/>
</dbReference>
<dbReference type="PANTHER" id="PTHR42847">
    <property type="entry name" value="ALKANESULFONATE MONOOXYGENASE"/>
    <property type="match status" value="1"/>
</dbReference>
<keyword evidence="3 6" id="KW-0560">Oxidoreductase</keyword>
<dbReference type="InterPro" id="IPR050172">
    <property type="entry name" value="SsuD_RutA_monooxygenase"/>
</dbReference>
<evidence type="ECO:0000313" key="7">
    <source>
        <dbReference type="Proteomes" id="UP001596189"/>
    </source>
</evidence>
<keyword evidence="7" id="KW-1185">Reference proteome</keyword>
<organism evidence="6 7">
    <name type="scientific">Angustibacter luteus</name>
    <dbReference type="NCBI Taxonomy" id="658456"/>
    <lineage>
        <taxon>Bacteria</taxon>
        <taxon>Bacillati</taxon>
        <taxon>Actinomycetota</taxon>
        <taxon>Actinomycetes</taxon>
        <taxon>Kineosporiales</taxon>
        <taxon>Kineosporiaceae</taxon>
    </lineage>
</organism>
<dbReference type="GO" id="GO:0016491">
    <property type="term" value="F:oxidoreductase activity"/>
    <property type="evidence" value="ECO:0007669"/>
    <property type="project" value="UniProtKB-KW"/>
</dbReference>
<dbReference type="InterPro" id="IPR036661">
    <property type="entry name" value="Luciferase-like_sf"/>
</dbReference>
<gene>
    <name evidence="6" type="ORF">ACFQDO_10165</name>
</gene>
<comment type="caution">
    <text evidence="6">The sequence shown here is derived from an EMBL/GenBank/DDBJ whole genome shotgun (WGS) entry which is preliminary data.</text>
</comment>
<dbReference type="Proteomes" id="UP001596189">
    <property type="component" value="Unassembled WGS sequence"/>
</dbReference>
<keyword evidence="1" id="KW-0285">Flavoprotein</keyword>
<feature type="domain" description="Luciferase-like" evidence="5">
    <location>
        <begin position="9"/>
        <end position="247"/>
    </location>
</feature>
<dbReference type="Gene3D" id="3.20.20.30">
    <property type="entry name" value="Luciferase-like domain"/>
    <property type="match status" value="1"/>
</dbReference>
<keyword evidence="4" id="KW-0503">Monooxygenase</keyword>
<evidence type="ECO:0000259" key="5">
    <source>
        <dbReference type="Pfam" id="PF00296"/>
    </source>
</evidence>
<evidence type="ECO:0000256" key="4">
    <source>
        <dbReference type="ARBA" id="ARBA00023033"/>
    </source>
</evidence>
<accession>A0ABW1JF43</accession>